<dbReference type="Proteomes" id="UP000688137">
    <property type="component" value="Unassembled WGS sequence"/>
</dbReference>
<evidence type="ECO:0000256" key="1">
    <source>
        <dbReference type="SAM" id="Coils"/>
    </source>
</evidence>
<keyword evidence="1" id="KW-0175">Coiled coil</keyword>
<evidence type="ECO:0000313" key="2">
    <source>
        <dbReference type="EMBL" id="CAD8062961.1"/>
    </source>
</evidence>
<feature type="coiled-coil region" evidence="1">
    <location>
        <begin position="145"/>
        <end position="172"/>
    </location>
</feature>
<reference evidence="2" key="1">
    <citation type="submission" date="2021-01" db="EMBL/GenBank/DDBJ databases">
        <authorList>
            <consortium name="Genoscope - CEA"/>
            <person name="William W."/>
        </authorList>
    </citation>
    <scope>NUCLEOTIDE SEQUENCE</scope>
</reference>
<name>A0A8S1L9E1_PARPR</name>
<protein>
    <submittedName>
        <fullName evidence="2">Uncharacterized protein</fullName>
    </submittedName>
</protein>
<comment type="caution">
    <text evidence="2">The sequence shown here is derived from an EMBL/GenBank/DDBJ whole genome shotgun (WGS) entry which is preliminary data.</text>
</comment>
<sequence length="212" mass="25205">MFNQTVSDKKCTPSPLRKCSQYHVPNSYFSKQPLERSFEPIEKQKTLNDETHEITRLQQIIEQLKNENTKLHSALQQQYLQFQYETQQLNQQIVNMQSEQQLLKQTLIGPSLQNNKMIQYIEELSTQHLNLQILYQDAYLQLQKAEIYSNQIMLLQKELKGKEDEIEILKNELLITSKTNTEQSENQIIYDFLKNIKQQYNNDECSSVHLYD</sequence>
<dbReference type="AlphaFoldDB" id="A0A8S1L9E1"/>
<dbReference type="EMBL" id="CAJJDM010000033">
    <property type="protein sequence ID" value="CAD8062961.1"/>
    <property type="molecule type" value="Genomic_DNA"/>
</dbReference>
<dbReference type="OMA" id="KCSQYHV"/>
<evidence type="ECO:0000313" key="3">
    <source>
        <dbReference type="Proteomes" id="UP000688137"/>
    </source>
</evidence>
<feature type="coiled-coil region" evidence="1">
    <location>
        <begin position="47"/>
        <end position="106"/>
    </location>
</feature>
<accession>A0A8S1L9E1</accession>
<proteinExistence type="predicted"/>
<keyword evidence="3" id="KW-1185">Reference proteome</keyword>
<gene>
    <name evidence="2" type="ORF">PPRIM_AZ9-3.1.T0340078</name>
</gene>
<organism evidence="2 3">
    <name type="scientific">Paramecium primaurelia</name>
    <dbReference type="NCBI Taxonomy" id="5886"/>
    <lineage>
        <taxon>Eukaryota</taxon>
        <taxon>Sar</taxon>
        <taxon>Alveolata</taxon>
        <taxon>Ciliophora</taxon>
        <taxon>Intramacronucleata</taxon>
        <taxon>Oligohymenophorea</taxon>
        <taxon>Peniculida</taxon>
        <taxon>Parameciidae</taxon>
        <taxon>Paramecium</taxon>
    </lineage>
</organism>